<comment type="caution">
    <text evidence="2">The sequence shown here is derived from an EMBL/GenBank/DDBJ whole genome shotgun (WGS) entry which is preliminary data.</text>
</comment>
<dbReference type="Gene3D" id="3.20.20.150">
    <property type="entry name" value="Divalent-metal-dependent TIM barrel enzymes"/>
    <property type="match status" value="1"/>
</dbReference>
<dbReference type="SUPFAM" id="SSF51658">
    <property type="entry name" value="Xylose isomerase-like"/>
    <property type="match status" value="1"/>
</dbReference>
<keyword evidence="2" id="KW-0413">Isomerase</keyword>
<evidence type="ECO:0000259" key="1">
    <source>
        <dbReference type="Pfam" id="PF01261"/>
    </source>
</evidence>
<dbReference type="RefSeq" id="WP_107001654.1">
    <property type="nucleotide sequence ID" value="NZ_DBFCCR010000014.1"/>
</dbReference>
<proteinExistence type="predicted"/>
<keyword evidence="3" id="KW-1185">Reference proteome</keyword>
<accession>A0A2T3FLT4</accession>
<dbReference type="InterPro" id="IPR050312">
    <property type="entry name" value="IolE/XylAMocC-like"/>
</dbReference>
<feature type="domain" description="Xylose isomerase-like TIM barrel" evidence="1">
    <location>
        <begin position="29"/>
        <end position="255"/>
    </location>
</feature>
<dbReference type="EMBL" id="PYLO01000005">
    <property type="protein sequence ID" value="PST36241.1"/>
    <property type="molecule type" value="Genomic_DNA"/>
</dbReference>
<dbReference type="PANTHER" id="PTHR12110">
    <property type="entry name" value="HYDROXYPYRUVATE ISOMERASE"/>
    <property type="match status" value="1"/>
</dbReference>
<protein>
    <submittedName>
        <fullName evidence="2">Sugar phosphate isomerase/epimerase</fullName>
    </submittedName>
</protein>
<name>A0A2T3FLT4_9CLOT</name>
<sequence length="278" mass="32468">MKIVDFDKLSVLNLHYCQYTLDYFLDCMQELGIKNVELLGGHQGLWLDPKEYQDPEPVRKKLQEHGLKCPVFTPQNCRFGYQFGVKEPELREKTFGFFANGIRLGAALGAEKIEANSGWGYWDEAEEDGLKRAAEMHQRLCEVAEENGVTIVAESLRPQESRIGYSLRQMKQLFDLVDHPRFKVMIDLTAMSVSGETIQQWFDVFGKENIVHSHFQDCDPYGHYIWGEGKRNLRKDLEDMVKNGYEGYFTQELTAPAYYLDPFRYDKRNVQNLRMYME</sequence>
<dbReference type="Proteomes" id="UP000241048">
    <property type="component" value="Unassembled WGS sequence"/>
</dbReference>
<dbReference type="GO" id="GO:0016853">
    <property type="term" value="F:isomerase activity"/>
    <property type="evidence" value="ECO:0007669"/>
    <property type="project" value="UniProtKB-KW"/>
</dbReference>
<reference evidence="2 3" key="1">
    <citation type="submission" date="2018-03" db="EMBL/GenBank/DDBJ databases">
        <title>Lachnoclostridium SNUG30386 gen.nov., sp.nov., isolated from human faeces.</title>
        <authorList>
            <person name="Seo B."/>
            <person name="Jeon K."/>
            <person name="Ko G."/>
        </authorList>
    </citation>
    <scope>NUCLEOTIDE SEQUENCE [LARGE SCALE GENOMIC DNA]</scope>
    <source>
        <strain evidence="2 3">SNUG30386</strain>
    </source>
</reference>
<gene>
    <name evidence="2" type="ORF">C7U56_13515</name>
</gene>
<dbReference type="InterPro" id="IPR036237">
    <property type="entry name" value="Xyl_isomerase-like_sf"/>
</dbReference>
<dbReference type="InterPro" id="IPR013022">
    <property type="entry name" value="Xyl_isomerase-like_TIM-brl"/>
</dbReference>
<dbReference type="AlphaFoldDB" id="A0A2T3FLT4"/>
<evidence type="ECO:0000313" key="2">
    <source>
        <dbReference type="EMBL" id="PST36241.1"/>
    </source>
</evidence>
<organism evidence="2 3">
    <name type="scientific">Clostridium fessum</name>
    <dbReference type="NCBI Taxonomy" id="2126740"/>
    <lineage>
        <taxon>Bacteria</taxon>
        <taxon>Bacillati</taxon>
        <taxon>Bacillota</taxon>
        <taxon>Clostridia</taxon>
        <taxon>Eubacteriales</taxon>
        <taxon>Clostridiaceae</taxon>
        <taxon>Clostridium</taxon>
    </lineage>
</organism>
<evidence type="ECO:0000313" key="3">
    <source>
        <dbReference type="Proteomes" id="UP000241048"/>
    </source>
</evidence>
<dbReference type="Pfam" id="PF01261">
    <property type="entry name" value="AP_endonuc_2"/>
    <property type="match status" value="1"/>
</dbReference>